<comment type="caution">
    <text evidence="1">The sequence shown here is derived from an EMBL/GenBank/DDBJ whole genome shotgun (WGS) entry which is preliminary data.</text>
</comment>
<gene>
    <name evidence="1" type="ORF">PsorP6_002035</name>
</gene>
<protein>
    <submittedName>
        <fullName evidence="1">Uncharacterized protein</fullName>
    </submittedName>
</protein>
<name>A0ACC0WZK7_9STRA</name>
<keyword evidence="2" id="KW-1185">Reference proteome</keyword>
<proteinExistence type="predicted"/>
<accession>A0ACC0WZK7</accession>
<organism evidence="1 2">
    <name type="scientific">Peronosclerospora sorghi</name>
    <dbReference type="NCBI Taxonomy" id="230839"/>
    <lineage>
        <taxon>Eukaryota</taxon>
        <taxon>Sar</taxon>
        <taxon>Stramenopiles</taxon>
        <taxon>Oomycota</taxon>
        <taxon>Peronosporomycetes</taxon>
        <taxon>Peronosporales</taxon>
        <taxon>Peronosporaceae</taxon>
        <taxon>Peronosclerospora</taxon>
    </lineage>
</organism>
<dbReference type="EMBL" id="CM047580">
    <property type="protein sequence ID" value="KAI9923313.1"/>
    <property type="molecule type" value="Genomic_DNA"/>
</dbReference>
<sequence length="275" mass="30851">MNPKQYYRVVLSSRPSPSQTTSKTQENETVDSAPVNTLTARAGAANAAKELFFAKKMPSCLRLKRMWLQVLASELDPAMQVKHERPLSDVEANLNVVYLPLCDLSSPNVHETVLKPLYREVARMTNPLRAEKEGVPSPLRIVFTGRASKPFGSHLLRPSTIDLPSTCPTKDTRSEMLRSGLPVATPQAADRAQTLKDEITSWQLQTGTWMSQVYAQLGFVARCTIGCLRKPFTSCLEHHEATRRYETMEQDGEGMEDYALKDDEDHVVVKSKRTM</sequence>
<evidence type="ECO:0000313" key="1">
    <source>
        <dbReference type="EMBL" id="KAI9923313.1"/>
    </source>
</evidence>
<dbReference type="Proteomes" id="UP001163321">
    <property type="component" value="Chromosome 1"/>
</dbReference>
<evidence type="ECO:0000313" key="2">
    <source>
        <dbReference type="Proteomes" id="UP001163321"/>
    </source>
</evidence>
<reference evidence="1 2" key="1">
    <citation type="journal article" date="2022" name="bioRxiv">
        <title>The genome of the oomycete Peronosclerospora sorghi, a cosmopolitan pathogen of maize and sorghum, is inflated with dispersed pseudogenes.</title>
        <authorList>
            <person name="Fletcher K."/>
            <person name="Martin F."/>
            <person name="Isakeit T."/>
            <person name="Cavanaugh K."/>
            <person name="Magill C."/>
            <person name="Michelmore R."/>
        </authorList>
    </citation>
    <scope>NUCLEOTIDE SEQUENCE [LARGE SCALE GENOMIC DNA]</scope>
    <source>
        <strain evidence="1">P6</strain>
    </source>
</reference>